<keyword evidence="6" id="KW-1185">Reference proteome</keyword>
<evidence type="ECO:0000313" key="7">
    <source>
        <dbReference type="RefSeq" id="XP_052121428.1"/>
    </source>
</evidence>
<evidence type="ECO:0000256" key="1">
    <source>
        <dbReference type="ARBA" id="ARBA00022468"/>
    </source>
</evidence>
<dbReference type="PANTHER" id="PTHR15711">
    <property type="entry name" value="RAP GTPASE-ACTIVATING PROTEIN"/>
    <property type="match status" value="1"/>
</dbReference>
<dbReference type="SUPFAM" id="SSF111347">
    <property type="entry name" value="Rap/Ran-GAP"/>
    <property type="match status" value="1"/>
</dbReference>
<dbReference type="Proteomes" id="UP000504606">
    <property type="component" value="Unplaced"/>
</dbReference>
<gene>
    <name evidence="7" type="primary">LOC113209346</name>
</gene>
<evidence type="ECO:0000256" key="2">
    <source>
        <dbReference type="ARBA" id="ARBA00060925"/>
    </source>
</evidence>
<accession>A0A9C6WYK7</accession>
<dbReference type="PROSITE" id="PS50085">
    <property type="entry name" value="RAPGAP"/>
    <property type="match status" value="1"/>
</dbReference>
<feature type="compositionally biased region" description="Basic and acidic residues" evidence="4">
    <location>
        <begin position="549"/>
        <end position="558"/>
    </location>
</feature>
<dbReference type="InterPro" id="IPR000331">
    <property type="entry name" value="Rap/Ran_GAP_dom"/>
</dbReference>
<organism evidence="6 7">
    <name type="scientific">Frankliniella occidentalis</name>
    <name type="common">Western flower thrips</name>
    <name type="synonym">Euthrips occidentalis</name>
    <dbReference type="NCBI Taxonomy" id="133901"/>
    <lineage>
        <taxon>Eukaryota</taxon>
        <taxon>Metazoa</taxon>
        <taxon>Ecdysozoa</taxon>
        <taxon>Arthropoda</taxon>
        <taxon>Hexapoda</taxon>
        <taxon>Insecta</taxon>
        <taxon>Pterygota</taxon>
        <taxon>Neoptera</taxon>
        <taxon>Paraneoptera</taxon>
        <taxon>Thysanoptera</taxon>
        <taxon>Terebrantia</taxon>
        <taxon>Thripoidea</taxon>
        <taxon>Thripidae</taxon>
        <taxon>Frankliniella</taxon>
    </lineage>
</organism>
<reference evidence="7" key="1">
    <citation type="submission" date="2025-08" db="UniProtKB">
        <authorList>
            <consortium name="RefSeq"/>
        </authorList>
    </citation>
    <scope>IDENTIFICATION</scope>
    <source>
        <tissue evidence="7">Whole organism</tissue>
    </source>
</reference>
<proteinExistence type="inferred from homology"/>
<keyword evidence="1" id="KW-0343">GTPase activation</keyword>
<dbReference type="PANTHER" id="PTHR15711:SF62">
    <property type="entry name" value="GTPASE-ACTIVATING RAP_RAN-GAP DOMAIN-LIKE PROTEIN 3"/>
    <property type="match status" value="1"/>
</dbReference>
<dbReference type="FunFam" id="3.40.50.11210:FF:000006">
    <property type="entry name" value="GTPase-activating Rap/Ran-GAP domain-like protein 3 isoform X1"/>
    <property type="match status" value="1"/>
</dbReference>
<evidence type="ECO:0000259" key="5">
    <source>
        <dbReference type="PROSITE" id="PS50085"/>
    </source>
</evidence>
<dbReference type="Pfam" id="PF02145">
    <property type="entry name" value="Rap_GAP"/>
    <property type="match status" value="1"/>
</dbReference>
<feature type="region of interest" description="Disordered" evidence="4">
    <location>
        <begin position="535"/>
        <end position="591"/>
    </location>
</feature>
<dbReference type="InterPro" id="IPR035974">
    <property type="entry name" value="Rap/Ran-GAP_sf"/>
</dbReference>
<feature type="domain" description="Rap-GAP" evidence="5">
    <location>
        <begin position="296"/>
        <end position="513"/>
    </location>
</feature>
<dbReference type="GeneID" id="113209346"/>
<evidence type="ECO:0000256" key="3">
    <source>
        <dbReference type="ARBA" id="ARBA00069072"/>
    </source>
</evidence>
<dbReference type="GO" id="GO:0005096">
    <property type="term" value="F:GTPase activator activity"/>
    <property type="evidence" value="ECO:0007669"/>
    <property type="project" value="UniProtKB-KW"/>
</dbReference>
<dbReference type="GO" id="GO:0051056">
    <property type="term" value="P:regulation of small GTPase mediated signal transduction"/>
    <property type="evidence" value="ECO:0007669"/>
    <property type="project" value="InterPro"/>
</dbReference>
<comment type="similarity">
    <text evidence="2">Belongs to the GARNL3 family.</text>
</comment>
<evidence type="ECO:0000256" key="4">
    <source>
        <dbReference type="SAM" id="MobiDB-lite"/>
    </source>
</evidence>
<sequence>MLCLNMKLSARLKGDKARGERGGIGGGLGGALGGVPREAGFLALAAPLAGHSPMLPPGQPRDRSKSLCVDRVMAALVRPGYDPATLAARDLNLHNIQRRRASSAMLIRRALQAQSPGHQQEPPAIHEEDGDSSSNDLISRRGVFSRRHYGSVELLPQIEADGSELNGRRFRVENGESLGEKEEMFGSPSTPVLENPEYQTRWYFKYFLGKLHQNYVALDGDKVPVFLSVVLTDANDQCVPQYRAILWRKTGAQKISVPYTPNKPITVKQILSNFPNMEKLEKGPKEIFAPEIQKDLLLLEEQEGSVNFKFGVLYTKPQQVTDDEMFSNEEGSPDFQRFVKLLGDEIKLKAWKKYRGGLDVKGDMTGKHSVYTIYEGHEIMFHVSTMLPYSKDNRQQVERKRHIGNDIVNIVFLDGGPSQMCHFNPSFIKSQFTHVFALVTHDEEADAWRLAVYSEESVPLFGPSLPCPPVFVNDDDFREFLLVKMINGEKAAFNTPTFSQKRERTLDMLIKDLHSEHMPDGRTTMLNRRAFSDVLPDAPRGVSGSASSRRKEETRQVSDDGGVLEATRRGWGARRGHVNAAAPGPGGDAGRAGERLRRWRFVWLALRPAPPRYMQYYTVYFNPLSSNYEKKEIHSPIIGTDDHD</sequence>
<name>A0A9C6WYK7_FRAOC</name>
<feature type="region of interest" description="Disordered" evidence="4">
    <location>
        <begin position="112"/>
        <end position="137"/>
    </location>
</feature>
<dbReference type="Gene3D" id="3.40.50.11210">
    <property type="entry name" value="Rap/Ran-GAP"/>
    <property type="match status" value="1"/>
</dbReference>
<dbReference type="KEGG" id="foc:113209346"/>
<dbReference type="RefSeq" id="XP_052121428.1">
    <property type="nucleotide sequence ID" value="XM_052265468.1"/>
</dbReference>
<protein>
    <recommendedName>
        <fullName evidence="3">GTPase-activating Rap/Ran-GAP domain-like protein 3</fullName>
    </recommendedName>
</protein>
<dbReference type="OrthoDB" id="2499658at2759"/>
<dbReference type="InterPro" id="IPR050989">
    <property type="entry name" value="Rap1_Ran_GAP"/>
</dbReference>
<dbReference type="AlphaFoldDB" id="A0A9C6WYK7"/>
<evidence type="ECO:0000313" key="6">
    <source>
        <dbReference type="Proteomes" id="UP000504606"/>
    </source>
</evidence>